<dbReference type="Proteomes" id="UP000001357">
    <property type="component" value="Unassembled WGS sequence"/>
</dbReference>
<accession>A9UQI5</accession>
<dbReference type="PANTHER" id="PTHR20426">
    <property type="entry name" value="RIBOSOME BIOGENESIS PROTEIN TSR3 HOMOLOG"/>
    <property type="match status" value="1"/>
</dbReference>
<dbReference type="STRING" id="81824.A9UQI5"/>
<dbReference type="InParanoid" id="A9UQI5"/>
<evidence type="ECO:0000256" key="5">
    <source>
        <dbReference type="ARBA" id="ARBA00022691"/>
    </source>
</evidence>
<feature type="compositionally biased region" description="Basic and acidic residues" evidence="7">
    <location>
        <begin position="31"/>
        <end position="65"/>
    </location>
</feature>
<evidence type="ECO:0000313" key="11">
    <source>
        <dbReference type="Proteomes" id="UP000001357"/>
    </source>
</evidence>
<reference evidence="10 11" key="1">
    <citation type="journal article" date="2008" name="Nature">
        <title>The genome of the choanoflagellate Monosiga brevicollis and the origin of metazoans.</title>
        <authorList>
            <consortium name="JGI Sequencing"/>
            <person name="King N."/>
            <person name="Westbrook M.J."/>
            <person name="Young S.L."/>
            <person name="Kuo A."/>
            <person name="Abedin M."/>
            <person name="Chapman J."/>
            <person name="Fairclough S."/>
            <person name="Hellsten U."/>
            <person name="Isogai Y."/>
            <person name="Letunic I."/>
            <person name="Marr M."/>
            <person name="Pincus D."/>
            <person name="Putnam N."/>
            <person name="Rokas A."/>
            <person name="Wright K.J."/>
            <person name="Zuzow R."/>
            <person name="Dirks W."/>
            <person name="Good M."/>
            <person name="Goodstein D."/>
            <person name="Lemons D."/>
            <person name="Li W."/>
            <person name="Lyons J.B."/>
            <person name="Morris A."/>
            <person name="Nichols S."/>
            <person name="Richter D.J."/>
            <person name="Salamov A."/>
            <person name="Bork P."/>
            <person name="Lim W.A."/>
            <person name="Manning G."/>
            <person name="Miller W.T."/>
            <person name="McGinnis W."/>
            <person name="Shapiro H."/>
            <person name="Tjian R."/>
            <person name="Grigoriev I.V."/>
            <person name="Rokhsar D."/>
        </authorList>
    </citation>
    <scope>NUCLEOTIDE SEQUENCE [LARGE SCALE GENOMIC DNA]</scope>
    <source>
        <strain evidence="11">MX1 / ATCC 50154</strain>
    </source>
</reference>
<keyword evidence="2 6" id="KW-0690">Ribosome biogenesis</keyword>
<dbReference type="FunCoup" id="A9UQI5">
    <property type="interactions" value="698"/>
</dbReference>
<keyword evidence="11" id="KW-1185">Reference proteome</keyword>
<feature type="binding site" evidence="6">
    <location>
        <position position="90"/>
    </location>
    <ligand>
        <name>S-adenosyl-L-methionine</name>
        <dbReference type="ChEBI" id="CHEBI:59789"/>
    </ligand>
</feature>
<gene>
    <name evidence="10" type="ORF">MONBRDRAFT_13793</name>
</gene>
<feature type="compositionally biased region" description="Acidic residues" evidence="7">
    <location>
        <begin position="277"/>
        <end position="303"/>
    </location>
</feature>
<dbReference type="GO" id="GO:0000455">
    <property type="term" value="P:enzyme-directed rRNA pseudouridine synthesis"/>
    <property type="evidence" value="ECO:0007669"/>
    <property type="project" value="UniProtKB-UniRule"/>
</dbReference>
<feature type="region of interest" description="Disordered" evidence="7">
    <location>
        <begin position="267"/>
        <end position="303"/>
    </location>
</feature>
<dbReference type="PANTHER" id="PTHR20426:SF0">
    <property type="entry name" value="18S RRNA AMINOCARBOXYPROPYLTRANSFERASE"/>
    <property type="match status" value="1"/>
</dbReference>
<evidence type="ECO:0000256" key="4">
    <source>
        <dbReference type="ARBA" id="ARBA00022679"/>
    </source>
</evidence>
<dbReference type="EC" id="2.5.1.157" evidence="6"/>
<dbReference type="RefSeq" id="XP_001742812.1">
    <property type="nucleotide sequence ID" value="XM_001742760.1"/>
</dbReference>
<keyword evidence="1" id="KW-0963">Cytoplasm</keyword>
<dbReference type="KEGG" id="mbr:MONBRDRAFT_13793"/>
<evidence type="ECO:0000256" key="6">
    <source>
        <dbReference type="HAMAP-Rule" id="MF_03146"/>
    </source>
</evidence>
<sequence length="303" mass="33321">MGRGGSGGGGRGGRGGGRGGRGGRGGGRGGRGRDKSSHRRQAAERDAGAWENERVASAIDGRERDTGEPSKLVFELAMWDFAQCDPKRCTGRKLIRMGLCRELTLRNTFKGIVLSPDAKQCLSPTDKDFVLESGIAVVDCSWAELEAVPFTKMRANNVRLLPYLVAANPVNYGRPLKLSCVEAFAACCYILGLQEMAVELLAKFKWGHSFLDLNVELLDKYAACQSSEEMLECQAQHMQQLADEAETRQTFSYDLSDLDLEGEGQLNASMQHFELHGEEDDEDEAEDKSEDAEDAEEDQENDE</sequence>
<dbReference type="OMA" id="MVGTHPR"/>
<evidence type="ECO:0000256" key="1">
    <source>
        <dbReference type="ARBA" id="ARBA00022490"/>
    </source>
</evidence>
<dbReference type="Pfam" id="PF04068">
    <property type="entry name" value="Fer4_RLI"/>
    <property type="match status" value="1"/>
</dbReference>
<feature type="compositionally biased region" description="Gly residues" evidence="7">
    <location>
        <begin position="1"/>
        <end position="29"/>
    </location>
</feature>
<feature type="binding site" evidence="6">
    <location>
        <position position="138"/>
    </location>
    <ligand>
        <name>S-adenosyl-L-methionine</name>
        <dbReference type="ChEBI" id="CHEBI:59789"/>
    </ligand>
</feature>
<keyword evidence="4 6" id="KW-0808">Transferase</keyword>
<evidence type="ECO:0000256" key="2">
    <source>
        <dbReference type="ARBA" id="ARBA00022517"/>
    </source>
</evidence>
<dbReference type="InterPro" id="IPR007177">
    <property type="entry name" value="Tsr3_C"/>
</dbReference>
<evidence type="ECO:0000259" key="8">
    <source>
        <dbReference type="Pfam" id="PF04034"/>
    </source>
</evidence>
<comment type="function">
    <text evidence="6">Aminocarboxypropyltransferase that catalyzes the aminocarboxypropyl transfer on pseudouridine in 18S rRNA. It constitutes the last step in biosynthesis of the hypermodified N1-methyl-N3-(3-amino-3-carboxypropyl) pseudouridine (m1acp3-Psi).</text>
</comment>
<name>A9UQI5_MONBE</name>
<feature type="region of interest" description="Disordered" evidence="7">
    <location>
        <begin position="1"/>
        <end position="65"/>
    </location>
</feature>
<keyword evidence="5 6" id="KW-0949">S-adenosyl-L-methionine</keyword>
<dbReference type="InterPro" id="IPR022968">
    <property type="entry name" value="Tsr3-like"/>
</dbReference>
<keyword evidence="3 6" id="KW-0698">rRNA processing</keyword>
<dbReference type="GO" id="GO:0106388">
    <property type="term" value="F:rRNA small subunit aminocarboxypropyltransferase activity"/>
    <property type="evidence" value="ECO:0007669"/>
    <property type="project" value="UniProtKB-EC"/>
</dbReference>
<evidence type="ECO:0000256" key="7">
    <source>
        <dbReference type="SAM" id="MobiDB-lite"/>
    </source>
</evidence>
<dbReference type="GO" id="GO:1904047">
    <property type="term" value="F:S-adenosyl-L-methionine binding"/>
    <property type="evidence" value="ECO:0007669"/>
    <property type="project" value="UniProtKB-UniRule"/>
</dbReference>
<proteinExistence type="inferred from homology"/>
<organism evidence="10 11">
    <name type="scientific">Monosiga brevicollis</name>
    <name type="common">Choanoflagellate</name>
    <dbReference type="NCBI Taxonomy" id="81824"/>
    <lineage>
        <taxon>Eukaryota</taxon>
        <taxon>Choanoflagellata</taxon>
        <taxon>Craspedida</taxon>
        <taxon>Salpingoecidae</taxon>
        <taxon>Monosiga</taxon>
    </lineage>
</organism>
<dbReference type="GO" id="GO:0030490">
    <property type="term" value="P:maturation of SSU-rRNA"/>
    <property type="evidence" value="ECO:0000318"/>
    <property type="project" value="GO_Central"/>
</dbReference>
<dbReference type="AlphaFoldDB" id="A9UQI5"/>
<dbReference type="EMBL" id="CH991543">
    <property type="protein sequence ID" value="EDQ93050.1"/>
    <property type="molecule type" value="Genomic_DNA"/>
</dbReference>
<dbReference type="HAMAP" id="MF_01116">
    <property type="entry name" value="TSR3"/>
    <property type="match status" value="1"/>
</dbReference>
<comment type="catalytic activity">
    <reaction evidence="6">
        <text>an N(1)-methylpseudouridine in rRNA + S-adenosyl-L-methionine = N(1)-methyl-N(3)-[(3S)-3-amino-3-carboxypropyl]pseudouridine in rRNA + S-methyl-5'-thioadenosine + H(+)</text>
        <dbReference type="Rhea" id="RHEA:63296"/>
        <dbReference type="Rhea" id="RHEA-COMP:11634"/>
        <dbReference type="Rhea" id="RHEA-COMP:16310"/>
        <dbReference type="ChEBI" id="CHEBI:15378"/>
        <dbReference type="ChEBI" id="CHEBI:17509"/>
        <dbReference type="ChEBI" id="CHEBI:59789"/>
        <dbReference type="ChEBI" id="CHEBI:74890"/>
        <dbReference type="ChEBI" id="CHEBI:146234"/>
        <dbReference type="EC" id="2.5.1.157"/>
    </reaction>
</comment>
<dbReference type="NCBIfam" id="NF002621">
    <property type="entry name" value="PRK02287.1"/>
    <property type="match status" value="1"/>
</dbReference>
<dbReference type="Pfam" id="PF04034">
    <property type="entry name" value="Ribo_biogen_C"/>
    <property type="match status" value="1"/>
</dbReference>
<protein>
    <recommendedName>
        <fullName evidence="6">18S rRNA aminocarboxypropyltransferase</fullName>
        <ecNumber evidence="6">2.5.1.157</ecNumber>
    </recommendedName>
</protein>
<evidence type="ECO:0000256" key="3">
    <source>
        <dbReference type="ARBA" id="ARBA00022552"/>
    </source>
</evidence>
<comment type="similarity">
    <text evidence="6">Belongs to the TDD superfamily. TSR3 family.</text>
</comment>
<evidence type="ECO:0000259" key="9">
    <source>
        <dbReference type="Pfam" id="PF04068"/>
    </source>
</evidence>
<feature type="domain" description="16S/18S rRNA aminocarboxypropyltransferase Tsr3 C-terminal" evidence="8">
    <location>
        <begin position="112"/>
        <end position="237"/>
    </location>
</feature>
<dbReference type="eggNOG" id="KOG3154">
    <property type="taxonomic scope" value="Eukaryota"/>
</dbReference>
<comment type="caution">
    <text evidence="6">Lacks conserved residue(s) required for the propagation of feature annotation.</text>
</comment>
<evidence type="ECO:0000313" key="10">
    <source>
        <dbReference type="EMBL" id="EDQ93050.1"/>
    </source>
</evidence>
<feature type="binding site" evidence="6">
    <location>
        <position position="161"/>
    </location>
    <ligand>
        <name>S-adenosyl-L-methionine</name>
        <dbReference type="ChEBI" id="CHEBI:59789"/>
    </ligand>
</feature>
<feature type="domain" description="RNase L inhibitor RLI-like possible metal-binding" evidence="9">
    <location>
        <begin position="75"/>
        <end position="104"/>
    </location>
</feature>
<dbReference type="GeneID" id="5887354"/>
<dbReference type="InterPro" id="IPR007209">
    <property type="entry name" value="RNaseL-inhib-like_metal-bd_dom"/>
</dbReference>